<dbReference type="EMBL" id="CAJVQA010005997">
    <property type="protein sequence ID" value="CAG8631924.1"/>
    <property type="molecule type" value="Genomic_DNA"/>
</dbReference>
<name>A0A9N9GXB8_9GLOM</name>
<evidence type="ECO:0000313" key="2">
    <source>
        <dbReference type="Proteomes" id="UP000789759"/>
    </source>
</evidence>
<proteinExistence type="predicted"/>
<organism evidence="1 2">
    <name type="scientific">Cetraspora pellucida</name>
    <dbReference type="NCBI Taxonomy" id="1433469"/>
    <lineage>
        <taxon>Eukaryota</taxon>
        <taxon>Fungi</taxon>
        <taxon>Fungi incertae sedis</taxon>
        <taxon>Mucoromycota</taxon>
        <taxon>Glomeromycotina</taxon>
        <taxon>Glomeromycetes</taxon>
        <taxon>Diversisporales</taxon>
        <taxon>Gigasporaceae</taxon>
        <taxon>Cetraspora</taxon>
    </lineage>
</organism>
<dbReference type="Proteomes" id="UP000789759">
    <property type="component" value="Unassembled WGS sequence"/>
</dbReference>
<gene>
    <name evidence="1" type="ORF">CPELLU_LOCUS8428</name>
</gene>
<comment type="caution">
    <text evidence="1">The sequence shown here is derived from an EMBL/GenBank/DDBJ whole genome shotgun (WGS) entry which is preliminary data.</text>
</comment>
<dbReference type="AlphaFoldDB" id="A0A9N9GXB8"/>
<reference evidence="1" key="1">
    <citation type="submission" date="2021-06" db="EMBL/GenBank/DDBJ databases">
        <authorList>
            <person name="Kallberg Y."/>
            <person name="Tangrot J."/>
            <person name="Rosling A."/>
        </authorList>
    </citation>
    <scope>NUCLEOTIDE SEQUENCE</scope>
    <source>
        <strain evidence="1">FL966</strain>
    </source>
</reference>
<accession>A0A9N9GXB8</accession>
<protein>
    <submittedName>
        <fullName evidence="1">19379_t:CDS:1</fullName>
    </submittedName>
</protein>
<evidence type="ECO:0000313" key="1">
    <source>
        <dbReference type="EMBL" id="CAG8631924.1"/>
    </source>
</evidence>
<sequence length="55" mass="6305">MKNIAEDLDLSDNEDEELTNQEIDFNTPKDFNGEVKEHIGILDSMDKSFIAKISF</sequence>
<keyword evidence="2" id="KW-1185">Reference proteome</keyword>